<feature type="transmembrane region" description="Helical" evidence="1">
    <location>
        <begin position="134"/>
        <end position="153"/>
    </location>
</feature>
<gene>
    <name evidence="3" type="ORF">WG66_10182</name>
</gene>
<keyword evidence="1" id="KW-1133">Transmembrane helix</keyword>
<reference evidence="3 4" key="1">
    <citation type="submission" date="2015-12" db="EMBL/GenBank/DDBJ databases">
        <title>Draft genome sequence of Moniliophthora roreri, the causal agent of frosty pod rot of cacao.</title>
        <authorList>
            <person name="Aime M.C."/>
            <person name="Diaz-Valderrama J.R."/>
            <person name="Kijpornyongpan T."/>
            <person name="Phillips-Mora W."/>
        </authorList>
    </citation>
    <scope>NUCLEOTIDE SEQUENCE [LARGE SCALE GENOMIC DNA]</scope>
    <source>
        <strain evidence="3 4">MCA 2952</strain>
    </source>
</reference>
<dbReference type="Proteomes" id="UP000054988">
    <property type="component" value="Unassembled WGS sequence"/>
</dbReference>
<feature type="transmembrane region" description="Helical" evidence="1">
    <location>
        <begin position="234"/>
        <end position="255"/>
    </location>
</feature>
<name>A0A0W0FLU6_MONRR</name>
<dbReference type="Pfam" id="PF20152">
    <property type="entry name" value="DUF6534"/>
    <property type="match status" value="1"/>
</dbReference>
<feature type="transmembrane region" description="Helical" evidence="1">
    <location>
        <begin position="261"/>
        <end position="280"/>
    </location>
</feature>
<feature type="domain" description="DUF6534" evidence="2">
    <location>
        <begin position="198"/>
        <end position="285"/>
    </location>
</feature>
<feature type="transmembrane region" description="Helical" evidence="1">
    <location>
        <begin position="57"/>
        <end position="83"/>
    </location>
</feature>
<dbReference type="eggNOG" id="ENOG502R1E8">
    <property type="taxonomic scope" value="Eukaryota"/>
</dbReference>
<proteinExistence type="predicted"/>
<comment type="caution">
    <text evidence="3">The sequence shown here is derived from an EMBL/GenBank/DDBJ whole genome shotgun (WGS) entry which is preliminary data.</text>
</comment>
<dbReference type="AlphaFoldDB" id="A0A0W0FLU6"/>
<evidence type="ECO:0000256" key="1">
    <source>
        <dbReference type="SAM" id="Phobius"/>
    </source>
</evidence>
<protein>
    <recommendedName>
        <fullName evidence="2">DUF6534 domain-containing protein</fullName>
    </recommendedName>
</protein>
<evidence type="ECO:0000259" key="2">
    <source>
        <dbReference type="Pfam" id="PF20152"/>
    </source>
</evidence>
<dbReference type="EMBL" id="LATX01001864">
    <property type="protein sequence ID" value="KTB37249.1"/>
    <property type="molecule type" value="Genomic_DNA"/>
</dbReference>
<dbReference type="PANTHER" id="PTHR40465:SF1">
    <property type="entry name" value="DUF6534 DOMAIN-CONTAINING PROTEIN"/>
    <property type="match status" value="1"/>
</dbReference>
<sequence>MSCRPHSEDLISVNSDVDISKLGGNVVFIGTAISTFLSGVVVCQGFIYVISNKDKLLLRLIVCFTIAIDIGNTICKNIVLHYFTISHFGDLSRFLPQVERTVFLPTEMLLSLTVVFIVEVFFASRVYLLKTTHWSIPSVIGVSAAVAYAFGLGKLNSTSTTSLGLKRNAVVCANEYKNPWITFDRPSQINFGLTVAFSALSDIIATVAIWWSCRRSTTGFKKSNSIVNKLVEYVVTRGMLVTLFQVVYLIVFLAKTTSLEWTVFQIVMSKVYVITMVAMLNRRKSMHARDNGVVTVSVIEFSDLAIIGDISRNSTGHTAAQKPRKVYKVPVKNVTFAPSHLLA</sequence>
<feature type="transmembrane region" description="Helical" evidence="1">
    <location>
        <begin position="26"/>
        <end position="50"/>
    </location>
</feature>
<evidence type="ECO:0000313" key="3">
    <source>
        <dbReference type="EMBL" id="KTB37249.1"/>
    </source>
</evidence>
<keyword evidence="1" id="KW-0472">Membrane</keyword>
<accession>A0A0W0FLU6</accession>
<keyword evidence="1" id="KW-0812">Transmembrane</keyword>
<organism evidence="3 4">
    <name type="scientific">Moniliophthora roreri</name>
    <name type="common">Frosty pod rot fungus</name>
    <name type="synonym">Monilia roreri</name>
    <dbReference type="NCBI Taxonomy" id="221103"/>
    <lineage>
        <taxon>Eukaryota</taxon>
        <taxon>Fungi</taxon>
        <taxon>Dikarya</taxon>
        <taxon>Basidiomycota</taxon>
        <taxon>Agaricomycotina</taxon>
        <taxon>Agaricomycetes</taxon>
        <taxon>Agaricomycetidae</taxon>
        <taxon>Agaricales</taxon>
        <taxon>Marasmiineae</taxon>
        <taxon>Marasmiaceae</taxon>
        <taxon>Moniliophthora</taxon>
    </lineage>
</organism>
<evidence type="ECO:0000313" key="4">
    <source>
        <dbReference type="Proteomes" id="UP000054988"/>
    </source>
</evidence>
<feature type="transmembrane region" description="Helical" evidence="1">
    <location>
        <begin position="189"/>
        <end position="213"/>
    </location>
</feature>
<dbReference type="InterPro" id="IPR045339">
    <property type="entry name" value="DUF6534"/>
</dbReference>
<dbReference type="PANTHER" id="PTHR40465">
    <property type="entry name" value="CHROMOSOME 1, WHOLE GENOME SHOTGUN SEQUENCE"/>
    <property type="match status" value="1"/>
</dbReference>
<feature type="transmembrane region" description="Helical" evidence="1">
    <location>
        <begin position="103"/>
        <end position="122"/>
    </location>
</feature>